<sequence>MSRVCEVTKKRTQFGRSIARRGKPKCEGGIGLKTTGISKRTFKPNLQKRKIWVPELNAHVQVKLCKKALKTIDRDGPYRVLLKAGLIKPVKPKKKKKNKDKE</sequence>
<dbReference type="InterPro" id="IPR037147">
    <property type="entry name" value="Ribosomal_bL28_sf"/>
</dbReference>
<dbReference type="GO" id="GO:1990904">
    <property type="term" value="C:ribonucleoprotein complex"/>
    <property type="evidence" value="ECO:0007669"/>
    <property type="project" value="UniProtKB-KW"/>
</dbReference>
<dbReference type="OrthoDB" id="9805609at2"/>
<name>A0A5S9IUD2_UABAM</name>
<keyword evidence="2 5" id="KW-0689">Ribosomal protein</keyword>
<evidence type="ECO:0000313" key="7">
    <source>
        <dbReference type="Proteomes" id="UP000326354"/>
    </source>
</evidence>
<dbReference type="InterPro" id="IPR026569">
    <property type="entry name" value="Ribosomal_bL28"/>
</dbReference>
<dbReference type="PANTHER" id="PTHR13528:SF2">
    <property type="entry name" value="LARGE RIBOSOMAL SUBUNIT PROTEIN BL28M"/>
    <property type="match status" value="1"/>
</dbReference>
<keyword evidence="3 5" id="KW-0687">Ribonucleoprotein</keyword>
<evidence type="ECO:0000256" key="5">
    <source>
        <dbReference type="HAMAP-Rule" id="MF_00373"/>
    </source>
</evidence>
<dbReference type="GO" id="GO:0006412">
    <property type="term" value="P:translation"/>
    <property type="evidence" value="ECO:0007669"/>
    <property type="project" value="UniProtKB-UniRule"/>
</dbReference>
<dbReference type="HAMAP" id="MF_00373">
    <property type="entry name" value="Ribosomal_bL28"/>
    <property type="match status" value="1"/>
</dbReference>
<dbReference type="InterPro" id="IPR001383">
    <property type="entry name" value="Ribosomal_bL28_bact-type"/>
</dbReference>
<dbReference type="KEGG" id="uam:UABAM_06362"/>
<dbReference type="Gene3D" id="2.30.170.40">
    <property type="entry name" value="Ribosomal protein L28/L24"/>
    <property type="match status" value="1"/>
</dbReference>
<gene>
    <name evidence="5" type="primary">rpmB</name>
    <name evidence="6" type="ORF">UABAM_06362</name>
</gene>
<dbReference type="Gene3D" id="2.20.150.30">
    <property type="match status" value="1"/>
</dbReference>
<comment type="similarity">
    <text evidence="1 5">Belongs to the bacterial ribosomal protein bL28 family.</text>
</comment>
<dbReference type="GO" id="GO:0005840">
    <property type="term" value="C:ribosome"/>
    <property type="evidence" value="ECO:0007669"/>
    <property type="project" value="UniProtKB-KW"/>
</dbReference>
<dbReference type="RefSeq" id="WP_151971972.1">
    <property type="nucleotide sequence ID" value="NZ_AP019860.1"/>
</dbReference>
<proteinExistence type="inferred from homology"/>
<dbReference type="Pfam" id="PF00830">
    <property type="entry name" value="Ribosomal_L28"/>
    <property type="match status" value="1"/>
</dbReference>
<dbReference type="PANTHER" id="PTHR13528">
    <property type="entry name" value="39S RIBOSOMAL PROTEIN L28, MITOCHONDRIAL"/>
    <property type="match status" value="1"/>
</dbReference>
<keyword evidence="7" id="KW-1185">Reference proteome</keyword>
<accession>A0A5S9IUD2</accession>
<dbReference type="InterPro" id="IPR034704">
    <property type="entry name" value="Ribosomal_bL28/bL31-like_sf"/>
</dbReference>
<reference evidence="6 7" key="1">
    <citation type="submission" date="2019-08" db="EMBL/GenBank/DDBJ databases">
        <title>Complete genome sequence of Candidatus Uab amorphum.</title>
        <authorList>
            <person name="Shiratori T."/>
            <person name="Suzuki S."/>
            <person name="Kakizawa Y."/>
            <person name="Ishida K."/>
        </authorList>
    </citation>
    <scope>NUCLEOTIDE SEQUENCE [LARGE SCALE GENOMIC DNA]</scope>
    <source>
        <strain evidence="6 7">SRT547</strain>
    </source>
</reference>
<dbReference type="AlphaFoldDB" id="A0A5S9IUD2"/>
<evidence type="ECO:0000256" key="1">
    <source>
        <dbReference type="ARBA" id="ARBA00008760"/>
    </source>
</evidence>
<dbReference type="SUPFAM" id="SSF143800">
    <property type="entry name" value="L28p-like"/>
    <property type="match status" value="1"/>
</dbReference>
<evidence type="ECO:0000256" key="3">
    <source>
        <dbReference type="ARBA" id="ARBA00023274"/>
    </source>
</evidence>
<evidence type="ECO:0000256" key="4">
    <source>
        <dbReference type="ARBA" id="ARBA00035174"/>
    </source>
</evidence>
<dbReference type="Proteomes" id="UP000326354">
    <property type="component" value="Chromosome"/>
</dbReference>
<dbReference type="EMBL" id="AP019860">
    <property type="protein sequence ID" value="BBM87947.1"/>
    <property type="molecule type" value="Genomic_DNA"/>
</dbReference>
<protein>
    <recommendedName>
        <fullName evidence="4 5">Large ribosomal subunit protein bL28</fullName>
    </recommendedName>
</protein>
<evidence type="ECO:0000256" key="2">
    <source>
        <dbReference type="ARBA" id="ARBA00022980"/>
    </source>
</evidence>
<dbReference type="NCBIfam" id="TIGR00009">
    <property type="entry name" value="L28"/>
    <property type="match status" value="1"/>
</dbReference>
<organism evidence="6 7">
    <name type="scientific">Uabimicrobium amorphum</name>
    <dbReference type="NCBI Taxonomy" id="2596890"/>
    <lineage>
        <taxon>Bacteria</taxon>
        <taxon>Pseudomonadati</taxon>
        <taxon>Planctomycetota</taxon>
        <taxon>Candidatus Uabimicrobiia</taxon>
        <taxon>Candidatus Uabimicrobiales</taxon>
        <taxon>Candidatus Uabimicrobiaceae</taxon>
        <taxon>Candidatus Uabimicrobium</taxon>
    </lineage>
</organism>
<dbReference type="GO" id="GO:0003735">
    <property type="term" value="F:structural constituent of ribosome"/>
    <property type="evidence" value="ECO:0007669"/>
    <property type="project" value="InterPro"/>
</dbReference>
<evidence type="ECO:0000313" key="6">
    <source>
        <dbReference type="EMBL" id="BBM87947.1"/>
    </source>
</evidence>